<evidence type="ECO:0000256" key="1">
    <source>
        <dbReference type="SAM" id="MobiDB-lite"/>
    </source>
</evidence>
<gene>
    <name evidence="3" type="ORF">FH966_13305</name>
</gene>
<evidence type="ECO:0000313" key="4">
    <source>
        <dbReference type="Proteomes" id="UP000319280"/>
    </source>
</evidence>
<proteinExistence type="predicted"/>
<evidence type="ECO:0000256" key="2">
    <source>
        <dbReference type="SAM" id="Phobius"/>
    </source>
</evidence>
<keyword evidence="2" id="KW-1133">Transmembrane helix</keyword>
<name>A0A549YL32_9BACI</name>
<dbReference type="EMBL" id="VJMZ01000001">
    <property type="protein sequence ID" value="TRM12596.1"/>
    <property type="molecule type" value="Genomic_DNA"/>
</dbReference>
<reference evidence="3 4" key="1">
    <citation type="submission" date="2019-07" db="EMBL/GenBank/DDBJ databases">
        <title>Genomic analysis of Lentibacillus sp. NKC851-2.</title>
        <authorList>
            <person name="Oh Y.J."/>
        </authorList>
    </citation>
    <scope>NUCLEOTIDE SEQUENCE [LARGE SCALE GENOMIC DNA]</scope>
    <source>
        <strain evidence="3 4">NKC851-2</strain>
    </source>
</reference>
<keyword evidence="4" id="KW-1185">Reference proteome</keyword>
<feature type="region of interest" description="Disordered" evidence="1">
    <location>
        <begin position="23"/>
        <end position="59"/>
    </location>
</feature>
<dbReference type="RefSeq" id="WP_142791554.1">
    <property type="nucleotide sequence ID" value="NZ_VJMZ01000001.1"/>
</dbReference>
<dbReference type="AlphaFoldDB" id="A0A549YL32"/>
<organism evidence="3 4">
    <name type="scientific">Lentibacillus cibarius</name>
    <dbReference type="NCBI Taxonomy" id="2583219"/>
    <lineage>
        <taxon>Bacteria</taxon>
        <taxon>Bacillati</taxon>
        <taxon>Bacillota</taxon>
        <taxon>Bacilli</taxon>
        <taxon>Bacillales</taxon>
        <taxon>Bacillaceae</taxon>
        <taxon>Lentibacillus</taxon>
    </lineage>
</organism>
<protein>
    <submittedName>
        <fullName evidence="3">Uncharacterized protein</fullName>
    </submittedName>
</protein>
<feature type="compositionally biased region" description="Basic and acidic residues" evidence="1">
    <location>
        <begin position="23"/>
        <end position="34"/>
    </location>
</feature>
<feature type="transmembrane region" description="Helical" evidence="2">
    <location>
        <begin position="86"/>
        <end position="109"/>
    </location>
</feature>
<sequence length="119" mass="13749">MTEETKEYDDQAKDLRELLQEVEHAEIQDDRSESENANNLSNDEEDEGVNDTKKQGEGNVNILELPPRKEVHTENKKGIRFKMNSITIRLLTVIFIIVLLIGGAFFLWGEELVEFIKNM</sequence>
<dbReference type="Proteomes" id="UP000319280">
    <property type="component" value="Unassembled WGS sequence"/>
</dbReference>
<keyword evidence="2" id="KW-0812">Transmembrane</keyword>
<comment type="caution">
    <text evidence="3">The sequence shown here is derived from an EMBL/GenBank/DDBJ whole genome shotgun (WGS) entry which is preliminary data.</text>
</comment>
<evidence type="ECO:0000313" key="3">
    <source>
        <dbReference type="EMBL" id="TRM12596.1"/>
    </source>
</evidence>
<keyword evidence="2" id="KW-0472">Membrane</keyword>
<accession>A0A549YL32</accession>